<dbReference type="AlphaFoldDB" id="A0A8X6IYK3"/>
<reference evidence="1" key="1">
    <citation type="submission" date="2020-08" db="EMBL/GenBank/DDBJ databases">
        <title>Multicomponent nature underlies the extraordinary mechanical properties of spider dragline silk.</title>
        <authorList>
            <person name="Kono N."/>
            <person name="Nakamura H."/>
            <person name="Mori M."/>
            <person name="Yoshida Y."/>
            <person name="Ohtoshi R."/>
            <person name="Malay A.D."/>
            <person name="Moran D.A.P."/>
            <person name="Tomita M."/>
            <person name="Numata K."/>
            <person name="Arakawa K."/>
        </authorList>
    </citation>
    <scope>NUCLEOTIDE SEQUENCE</scope>
</reference>
<dbReference type="Proteomes" id="UP000887013">
    <property type="component" value="Unassembled WGS sequence"/>
</dbReference>
<evidence type="ECO:0000313" key="1">
    <source>
        <dbReference type="EMBL" id="GFS65427.1"/>
    </source>
</evidence>
<gene>
    <name evidence="1" type="ORF">NPIL_76051</name>
</gene>
<accession>A0A8X6IYK3</accession>
<organism evidence="1 2">
    <name type="scientific">Nephila pilipes</name>
    <name type="common">Giant wood spider</name>
    <name type="synonym">Nephila maculata</name>
    <dbReference type="NCBI Taxonomy" id="299642"/>
    <lineage>
        <taxon>Eukaryota</taxon>
        <taxon>Metazoa</taxon>
        <taxon>Ecdysozoa</taxon>
        <taxon>Arthropoda</taxon>
        <taxon>Chelicerata</taxon>
        <taxon>Arachnida</taxon>
        <taxon>Araneae</taxon>
        <taxon>Araneomorphae</taxon>
        <taxon>Entelegynae</taxon>
        <taxon>Araneoidea</taxon>
        <taxon>Nephilidae</taxon>
        <taxon>Nephila</taxon>
    </lineage>
</organism>
<name>A0A8X6IYK3_NEPPI</name>
<evidence type="ECO:0008006" key="3">
    <source>
        <dbReference type="Google" id="ProtNLM"/>
    </source>
</evidence>
<dbReference type="EMBL" id="BMAW01094433">
    <property type="protein sequence ID" value="GFS65427.1"/>
    <property type="molecule type" value="Genomic_DNA"/>
</dbReference>
<proteinExistence type="predicted"/>
<dbReference type="OrthoDB" id="6437383at2759"/>
<protein>
    <recommendedName>
        <fullName evidence="3">EGF-like domain-containing protein</fullName>
    </recommendedName>
</protein>
<keyword evidence="2" id="KW-1185">Reference proteome</keyword>
<comment type="caution">
    <text evidence="1">The sequence shown here is derived from an EMBL/GenBank/DDBJ whole genome shotgun (WGS) entry which is preliminary data.</text>
</comment>
<sequence>MRLVQGSRCNKDIDCHHDCKCNDIDCKCISKENDQKVCECKKGTSGAFCKDVEECVADPFMCGNGTDVRCVFDVVREEAMCKCDNSSKSFDANAEMCRSS</sequence>
<evidence type="ECO:0000313" key="2">
    <source>
        <dbReference type="Proteomes" id="UP000887013"/>
    </source>
</evidence>